<dbReference type="Proteomes" id="UP001215280">
    <property type="component" value="Unassembled WGS sequence"/>
</dbReference>
<keyword evidence="3" id="KW-1185">Reference proteome</keyword>
<protein>
    <submittedName>
        <fullName evidence="2">Uncharacterized protein</fullName>
    </submittedName>
</protein>
<dbReference type="AlphaFoldDB" id="A0AAD7H797"/>
<organism evidence="2 3">
    <name type="scientific">Mycena maculata</name>
    <dbReference type="NCBI Taxonomy" id="230809"/>
    <lineage>
        <taxon>Eukaryota</taxon>
        <taxon>Fungi</taxon>
        <taxon>Dikarya</taxon>
        <taxon>Basidiomycota</taxon>
        <taxon>Agaricomycotina</taxon>
        <taxon>Agaricomycetes</taxon>
        <taxon>Agaricomycetidae</taxon>
        <taxon>Agaricales</taxon>
        <taxon>Marasmiineae</taxon>
        <taxon>Mycenaceae</taxon>
        <taxon>Mycena</taxon>
    </lineage>
</organism>
<evidence type="ECO:0000313" key="3">
    <source>
        <dbReference type="Proteomes" id="UP001215280"/>
    </source>
</evidence>
<evidence type="ECO:0000256" key="1">
    <source>
        <dbReference type="SAM" id="MobiDB-lite"/>
    </source>
</evidence>
<proteinExistence type="predicted"/>
<accession>A0AAD7H797</accession>
<dbReference type="EMBL" id="JARJLG010000386">
    <property type="protein sequence ID" value="KAJ7713714.1"/>
    <property type="molecule type" value="Genomic_DNA"/>
</dbReference>
<comment type="caution">
    <text evidence="2">The sequence shown here is derived from an EMBL/GenBank/DDBJ whole genome shotgun (WGS) entry which is preliminary data.</text>
</comment>
<evidence type="ECO:0000313" key="2">
    <source>
        <dbReference type="EMBL" id="KAJ7713714.1"/>
    </source>
</evidence>
<gene>
    <name evidence="2" type="ORF">DFH07DRAFT_785883</name>
</gene>
<feature type="region of interest" description="Disordered" evidence="1">
    <location>
        <begin position="33"/>
        <end position="79"/>
    </location>
</feature>
<reference evidence="2" key="1">
    <citation type="submission" date="2023-03" db="EMBL/GenBank/DDBJ databases">
        <title>Massive genome expansion in bonnet fungi (Mycena s.s.) driven by repeated elements and novel gene families across ecological guilds.</title>
        <authorList>
            <consortium name="Lawrence Berkeley National Laboratory"/>
            <person name="Harder C.B."/>
            <person name="Miyauchi S."/>
            <person name="Viragh M."/>
            <person name="Kuo A."/>
            <person name="Thoen E."/>
            <person name="Andreopoulos B."/>
            <person name="Lu D."/>
            <person name="Skrede I."/>
            <person name="Drula E."/>
            <person name="Henrissat B."/>
            <person name="Morin E."/>
            <person name="Kohler A."/>
            <person name="Barry K."/>
            <person name="LaButti K."/>
            <person name="Morin E."/>
            <person name="Salamov A."/>
            <person name="Lipzen A."/>
            <person name="Mereny Z."/>
            <person name="Hegedus B."/>
            <person name="Baldrian P."/>
            <person name="Stursova M."/>
            <person name="Weitz H."/>
            <person name="Taylor A."/>
            <person name="Grigoriev I.V."/>
            <person name="Nagy L.G."/>
            <person name="Martin F."/>
            <person name="Kauserud H."/>
        </authorList>
    </citation>
    <scope>NUCLEOTIDE SEQUENCE</scope>
    <source>
        <strain evidence="2">CBHHK188m</strain>
    </source>
</reference>
<name>A0AAD7H797_9AGAR</name>
<feature type="compositionally biased region" description="Basic and acidic residues" evidence="1">
    <location>
        <begin position="40"/>
        <end position="56"/>
    </location>
</feature>
<sequence>MDIRARPFIIQCITQDHPRPVFRAQYRCQGNYSDLAPSDSDGHSTDSSDAHSEPLEKASVPAPEASDSNSDAGPGTKYKRRHCPQSVVLHIEVYSNDLSKAIIYQRNEHWEAAKEHLGMSQYIRQCIMEYASLANMTSGRIKRKDHPEKIFGFCDVDMSTKPPSKFATGIKSVHALQSILLWAFANGIGLDSCWRHKNENRAPVTFMTTIDQNNWMLTGPVYISANVTADTLEVYLREVKSLVEDMAEDLLTGTVEVHPSHARFAKKLISAAHHVQDNNWNWVPLFIMIDKLKAESKAISAGHSLMGLRQRHEHGLGDRWQPSNVTLVLLQMQVLQQQSFSTLNVIGLHHSGEINLSPDSWTDIGLPDGQNRDTISTNNWTERAFKTFDQIFLENRANKSQKIDRRAFKIAERGHRLWNSGGAIIEMPRDYSGTRTWQVAIFRAMVKSAEK</sequence>